<dbReference type="PIRSF" id="PIRSF036949">
    <property type="entry name" value="RPA32"/>
    <property type="match status" value="1"/>
</dbReference>
<dbReference type="STRING" id="763407.A0A162NDE4"/>
<dbReference type="GO" id="GO:0003697">
    <property type="term" value="F:single-stranded DNA binding"/>
    <property type="evidence" value="ECO:0007669"/>
    <property type="project" value="TreeGrafter"/>
</dbReference>
<feature type="compositionally biased region" description="Polar residues" evidence="6">
    <location>
        <begin position="1"/>
        <end position="12"/>
    </location>
</feature>
<dbReference type="FunFam" id="1.10.10.10:FF:000168">
    <property type="entry name" value="Replication protein A 32 kDa subunit"/>
    <property type="match status" value="1"/>
</dbReference>
<dbReference type="VEuPathDB" id="FungiDB:PHYBLDRAFT_56018"/>
<evidence type="ECO:0000313" key="9">
    <source>
        <dbReference type="Proteomes" id="UP000077315"/>
    </source>
</evidence>
<proteinExistence type="inferred from homology"/>
<evidence type="ECO:0000259" key="7">
    <source>
        <dbReference type="Pfam" id="PF08784"/>
    </source>
</evidence>
<keyword evidence="3" id="KW-0235">DNA replication</keyword>
<dbReference type="EMBL" id="KV440981">
    <property type="protein sequence ID" value="OAD73288.1"/>
    <property type="molecule type" value="Genomic_DNA"/>
</dbReference>
<feature type="domain" description="Replication protein A C-terminal" evidence="7">
    <location>
        <begin position="171"/>
        <end position="241"/>
    </location>
</feature>
<name>A0A162NDE4_PHYB8</name>
<dbReference type="Pfam" id="PF08784">
    <property type="entry name" value="RPA_C"/>
    <property type="match status" value="1"/>
</dbReference>
<evidence type="ECO:0000256" key="3">
    <source>
        <dbReference type="ARBA" id="ARBA00022705"/>
    </source>
</evidence>
<evidence type="ECO:0000256" key="5">
    <source>
        <dbReference type="ARBA" id="ARBA00023242"/>
    </source>
</evidence>
<dbReference type="SUPFAM" id="SSF46785">
    <property type="entry name" value="Winged helix' DNA-binding domain"/>
    <property type="match status" value="1"/>
</dbReference>
<dbReference type="InterPro" id="IPR040260">
    <property type="entry name" value="RFA2-like"/>
</dbReference>
<dbReference type="OrthoDB" id="25571at2759"/>
<protein>
    <recommendedName>
        <fullName evidence="7">Replication protein A C-terminal domain-containing protein</fullName>
    </recommendedName>
</protein>
<dbReference type="InterPro" id="IPR036390">
    <property type="entry name" value="WH_DNA-bd_sf"/>
</dbReference>
<dbReference type="Gene3D" id="2.40.50.140">
    <property type="entry name" value="Nucleic acid-binding proteins"/>
    <property type="match status" value="1"/>
</dbReference>
<dbReference type="PANTHER" id="PTHR13989">
    <property type="entry name" value="REPLICATION PROTEIN A-RELATED"/>
    <property type="match status" value="1"/>
</dbReference>
<keyword evidence="4" id="KW-0238">DNA-binding</keyword>
<reference evidence="9" key="1">
    <citation type="submission" date="2015-06" db="EMBL/GenBank/DDBJ databases">
        <title>Expansion of signal transduction pathways in fungi by whole-genome duplication.</title>
        <authorList>
            <consortium name="DOE Joint Genome Institute"/>
            <person name="Corrochano L.M."/>
            <person name="Kuo A."/>
            <person name="Marcet-Houben M."/>
            <person name="Polaino S."/>
            <person name="Salamov A."/>
            <person name="Villalobos J.M."/>
            <person name="Alvarez M.I."/>
            <person name="Avalos J."/>
            <person name="Benito E.P."/>
            <person name="Benoit I."/>
            <person name="Burger G."/>
            <person name="Camino L.P."/>
            <person name="Canovas D."/>
            <person name="Cerda-Olmedo E."/>
            <person name="Cheng J.-F."/>
            <person name="Dominguez A."/>
            <person name="Elias M."/>
            <person name="Eslava A.P."/>
            <person name="Glaser F."/>
            <person name="Grimwood J."/>
            <person name="Gutierrez G."/>
            <person name="Heitman J."/>
            <person name="Henrissat B."/>
            <person name="Iturriaga E.A."/>
            <person name="Lang B.F."/>
            <person name="Lavin J.L."/>
            <person name="Lee S."/>
            <person name="Li W."/>
            <person name="Lindquist E."/>
            <person name="Lopez-Garcia S."/>
            <person name="Luque E.M."/>
            <person name="Marcos A.T."/>
            <person name="Martin J."/>
            <person name="McCluskey K."/>
            <person name="Medina H.R."/>
            <person name="Miralles-Duran A."/>
            <person name="Miyazaki A."/>
            <person name="Munoz-Torres E."/>
            <person name="Oguiza J.A."/>
            <person name="Ohm R."/>
            <person name="Olmedo M."/>
            <person name="Orejas M."/>
            <person name="Ortiz-Castellanos L."/>
            <person name="Pisabarro A.G."/>
            <person name="Rodriguez-Romero J."/>
            <person name="Ruiz-Herrera J."/>
            <person name="Ruiz-Vazquez R."/>
            <person name="Sanz C."/>
            <person name="Schackwitz W."/>
            <person name="Schmutz J."/>
            <person name="Shahriari M."/>
            <person name="Shelest E."/>
            <person name="Silva-Franco F."/>
            <person name="Soanes D."/>
            <person name="Syed K."/>
            <person name="Tagua V.G."/>
            <person name="Talbot N.J."/>
            <person name="Thon M."/>
            <person name="De vries R.P."/>
            <person name="Wiebenga A."/>
            <person name="Yadav J.S."/>
            <person name="Braun E.L."/>
            <person name="Baker S."/>
            <person name="Garre V."/>
            <person name="Horwitz B."/>
            <person name="Torres-Martinez S."/>
            <person name="Idnurm A."/>
            <person name="Herrera-Estrella A."/>
            <person name="Gabaldon T."/>
            <person name="Grigoriev I.V."/>
        </authorList>
    </citation>
    <scope>NUCLEOTIDE SEQUENCE [LARGE SCALE GENOMIC DNA]</scope>
    <source>
        <strain evidence="9">NRRL 1555(-)</strain>
    </source>
</reference>
<dbReference type="GeneID" id="29001112"/>
<dbReference type="GO" id="GO:0000781">
    <property type="term" value="C:chromosome, telomeric region"/>
    <property type="evidence" value="ECO:0007669"/>
    <property type="project" value="TreeGrafter"/>
</dbReference>
<feature type="region of interest" description="Disordered" evidence="6">
    <location>
        <begin position="1"/>
        <end position="30"/>
    </location>
</feature>
<dbReference type="GO" id="GO:0005662">
    <property type="term" value="C:DNA replication factor A complex"/>
    <property type="evidence" value="ECO:0007669"/>
    <property type="project" value="TreeGrafter"/>
</dbReference>
<evidence type="ECO:0000256" key="2">
    <source>
        <dbReference type="ARBA" id="ARBA00007815"/>
    </source>
</evidence>
<dbReference type="GO" id="GO:0006289">
    <property type="term" value="P:nucleotide-excision repair"/>
    <property type="evidence" value="ECO:0007669"/>
    <property type="project" value="TreeGrafter"/>
</dbReference>
<dbReference type="FunCoup" id="A0A162NDE4">
    <property type="interactions" value="532"/>
</dbReference>
<evidence type="ECO:0000256" key="4">
    <source>
        <dbReference type="ARBA" id="ARBA00023125"/>
    </source>
</evidence>
<dbReference type="CDD" id="cd04478">
    <property type="entry name" value="RPA2_DBD_D"/>
    <property type="match status" value="1"/>
</dbReference>
<sequence>MSGFFSQSTQASKGGYDSHGGDDGTAKKPTADQTLRAVTIKQINTATILPDSKFKIDDAEVANITFVATIRKVTEQASSTNYTVEDGTGAIDVVFWGNQTDTEEILAKRREMTVNTYVRVFGRPHSFGKHTNCSAFTVRPIVDFNEIAYHFIECVHSHLTFTKSSKSSDIQVVSSGNANTSGRALNDQIISYIESCGESSDGVHIEDIINKLRGLHTATSVRTALENLTNEGHCYTTSDDYHFKSTANY</sequence>
<evidence type="ECO:0000256" key="1">
    <source>
        <dbReference type="ARBA" id="ARBA00004123"/>
    </source>
</evidence>
<accession>A0A162NDE4</accession>
<evidence type="ECO:0000256" key="6">
    <source>
        <dbReference type="SAM" id="MobiDB-lite"/>
    </source>
</evidence>
<dbReference type="PANTHER" id="PTHR13989:SF16">
    <property type="entry name" value="REPLICATION PROTEIN A2"/>
    <property type="match status" value="1"/>
</dbReference>
<gene>
    <name evidence="8" type="ORF">PHYBLDRAFT_56018</name>
</gene>
<dbReference type="InterPro" id="IPR014646">
    <property type="entry name" value="Rfa2/RPA32"/>
</dbReference>
<comment type="similarity">
    <text evidence="2">Belongs to the replication factor A protein 2 family.</text>
</comment>
<comment type="subcellular location">
    <subcellularLocation>
        <location evidence="1">Nucleus</location>
    </subcellularLocation>
</comment>
<dbReference type="SUPFAM" id="SSF50249">
    <property type="entry name" value="Nucleic acid-binding proteins"/>
    <property type="match status" value="1"/>
</dbReference>
<dbReference type="InterPro" id="IPR012340">
    <property type="entry name" value="NA-bd_OB-fold"/>
</dbReference>
<dbReference type="RefSeq" id="XP_018291328.1">
    <property type="nucleotide sequence ID" value="XM_018440206.1"/>
</dbReference>
<keyword evidence="9" id="KW-1185">Reference proteome</keyword>
<dbReference type="AlphaFoldDB" id="A0A162NDE4"/>
<dbReference type="InParanoid" id="A0A162NDE4"/>
<dbReference type="Gene3D" id="1.10.10.10">
    <property type="entry name" value="Winged helix-like DNA-binding domain superfamily/Winged helix DNA-binding domain"/>
    <property type="match status" value="1"/>
</dbReference>
<evidence type="ECO:0000313" key="8">
    <source>
        <dbReference type="EMBL" id="OAD73288.1"/>
    </source>
</evidence>
<feature type="compositionally biased region" description="Basic and acidic residues" evidence="6">
    <location>
        <begin position="19"/>
        <end position="30"/>
    </location>
</feature>
<dbReference type="GO" id="GO:0000724">
    <property type="term" value="P:double-strand break repair via homologous recombination"/>
    <property type="evidence" value="ECO:0007669"/>
    <property type="project" value="TreeGrafter"/>
</dbReference>
<dbReference type="GO" id="GO:0006260">
    <property type="term" value="P:DNA replication"/>
    <property type="evidence" value="ECO:0007669"/>
    <property type="project" value="UniProtKB-KW"/>
</dbReference>
<keyword evidence="5" id="KW-0539">Nucleus</keyword>
<dbReference type="InterPro" id="IPR014892">
    <property type="entry name" value="RPA_C"/>
</dbReference>
<dbReference type="GO" id="GO:0035861">
    <property type="term" value="C:site of double-strand break"/>
    <property type="evidence" value="ECO:0007669"/>
    <property type="project" value="TreeGrafter"/>
</dbReference>
<dbReference type="Proteomes" id="UP000077315">
    <property type="component" value="Unassembled WGS sequence"/>
</dbReference>
<organism evidence="8 9">
    <name type="scientific">Phycomyces blakesleeanus (strain ATCC 8743b / DSM 1359 / FGSC 10004 / NBRC 33097 / NRRL 1555)</name>
    <dbReference type="NCBI Taxonomy" id="763407"/>
    <lineage>
        <taxon>Eukaryota</taxon>
        <taxon>Fungi</taxon>
        <taxon>Fungi incertae sedis</taxon>
        <taxon>Mucoromycota</taxon>
        <taxon>Mucoromycotina</taxon>
        <taxon>Mucoromycetes</taxon>
        <taxon>Mucorales</taxon>
        <taxon>Phycomycetaceae</taxon>
        <taxon>Phycomyces</taxon>
    </lineage>
</organism>
<dbReference type="InterPro" id="IPR036388">
    <property type="entry name" value="WH-like_DNA-bd_sf"/>
</dbReference>